<reference evidence="4 6" key="1">
    <citation type="journal article" date="2020" name="Stud. Mycol.">
        <title>101 Dothideomycetes genomes: a test case for predicting lifestyles and emergence of pathogens.</title>
        <authorList>
            <person name="Haridas S."/>
            <person name="Albert R."/>
            <person name="Binder M."/>
            <person name="Bloem J."/>
            <person name="Labutti K."/>
            <person name="Salamov A."/>
            <person name="Andreopoulos B."/>
            <person name="Baker S."/>
            <person name="Barry K."/>
            <person name="Bills G."/>
            <person name="Bluhm B."/>
            <person name="Cannon C."/>
            <person name="Castanera R."/>
            <person name="Culley D."/>
            <person name="Daum C."/>
            <person name="Ezra D."/>
            <person name="Gonzalez J."/>
            <person name="Henrissat B."/>
            <person name="Kuo A."/>
            <person name="Liang C."/>
            <person name="Lipzen A."/>
            <person name="Lutzoni F."/>
            <person name="Magnuson J."/>
            <person name="Mondo S."/>
            <person name="Nolan M."/>
            <person name="Ohm R."/>
            <person name="Pangilinan J."/>
            <person name="Park H.-J."/>
            <person name="Ramirez L."/>
            <person name="Alfaro M."/>
            <person name="Sun H."/>
            <person name="Tritt A."/>
            <person name="Yoshinaga Y."/>
            <person name="Zwiers L.-H."/>
            <person name="Turgeon B."/>
            <person name="Goodwin S."/>
            <person name="Spatafora J."/>
            <person name="Crous P."/>
            <person name="Grigoriev I."/>
        </authorList>
    </citation>
    <scope>NUCLEOTIDE SEQUENCE</scope>
    <source>
        <strain evidence="4 6">CBS 304.34</strain>
    </source>
</reference>
<name>A0A6A6YU61_9PEZI</name>
<dbReference type="GeneID" id="54460449"/>
<reference evidence="6" key="3">
    <citation type="submission" date="2025-04" db="UniProtKB">
        <authorList>
            <consortium name="RefSeq"/>
        </authorList>
    </citation>
    <scope>IDENTIFICATION</scope>
    <source>
        <strain evidence="6">CBS 304.34</strain>
    </source>
</reference>
<evidence type="ECO:0000313" key="4">
    <source>
        <dbReference type="EMBL" id="KAF2812496.1"/>
    </source>
</evidence>
<dbReference type="InterPro" id="IPR025260">
    <property type="entry name" value="CHD1-like_C"/>
</dbReference>
<sequence length="229" mass="26173">MSPPAMKSHSTYSASPNSEDIDYFHVSKPKETLSALNSILPEPHHFPDNAMSHQHVLLVCISQCVDAGADVLSVVALYGRDNIWKDRKWDEDEFSVTARVVEPSTLKAWIKGDDGSLDGLFSDSRKIRKVAREHGIFYNMVARQFHEVVDLQFGDGPQDRRLESTEQDEQVYVMLQAIRGHLDRLREASPKNYPRKEDHLKVLKTELTEVGNFINLKSWGQSGLKHQFW</sequence>
<keyword evidence="5" id="KW-1185">Reference proteome</keyword>
<evidence type="ECO:0000259" key="3">
    <source>
        <dbReference type="Pfam" id="PF13907"/>
    </source>
</evidence>
<keyword evidence="2" id="KW-0539">Nucleus</keyword>
<evidence type="ECO:0000313" key="6">
    <source>
        <dbReference type="RefSeq" id="XP_033579460.1"/>
    </source>
</evidence>
<dbReference type="AlphaFoldDB" id="A0A6A6YU61"/>
<dbReference type="Pfam" id="PF13907">
    <property type="entry name" value="CHD1-like_C"/>
    <property type="match status" value="1"/>
</dbReference>
<accession>A0A6A6YU61</accession>
<feature type="domain" description="Chromodomain-helicase-DNA-binding protein 1-like C-terminal" evidence="3">
    <location>
        <begin position="165"/>
        <end position="216"/>
    </location>
</feature>
<comment type="subcellular location">
    <subcellularLocation>
        <location evidence="1">Nucleus</location>
    </subcellularLocation>
</comment>
<dbReference type="GO" id="GO:0005634">
    <property type="term" value="C:nucleus"/>
    <property type="evidence" value="ECO:0007669"/>
    <property type="project" value="UniProtKB-SubCell"/>
</dbReference>
<evidence type="ECO:0000256" key="1">
    <source>
        <dbReference type="ARBA" id="ARBA00004123"/>
    </source>
</evidence>
<organism evidence="4">
    <name type="scientific">Mytilinidion resinicola</name>
    <dbReference type="NCBI Taxonomy" id="574789"/>
    <lineage>
        <taxon>Eukaryota</taxon>
        <taxon>Fungi</taxon>
        <taxon>Dikarya</taxon>
        <taxon>Ascomycota</taxon>
        <taxon>Pezizomycotina</taxon>
        <taxon>Dothideomycetes</taxon>
        <taxon>Pleosporomycetidae</taxon>
        <taxon>Mytilinidiales</taxon>
        <taxon>Mytilinidiaceae</taxon>
        <taxon>Mytilinidion</taxon>
    </lineage>
</organism>
<reference evidence="6" key="2">
    <citation type="submission" date="2020-04" db="EMBL/GenBank/DDBJ databases">
        <authorList>
            <consortium name="NCBI Genome Project"/>
        </authorList>
    </citation>
    <scope>NUCLEOTIDE SEQUENCE</scope>
    <source>
        <strain evidence="6">CBS 304.34</strain>
    </source>
</reference>
<gene>
    <name evidence="4 6" type="ORF">BDZ99DRAFT_461174</name>
</gene>
<evidence type="ECO:0000256" key="2">
    <source>
        <dbReference type="ARBA" id="ARBA00023242"/>
    </source>
</evidence>
<dbReference type="Proteomes" id="UP000504636">
    <property type="component" value="Unplaced"/>
</dbReference>
<dbReference type="RefSeq" id="XP_033579460.1">
    <property type="nucleotide sequence ID" value="XM_033719556.1"/>
</dbReference>
<proteinExistence type="predicted"/>
<protein>
    <recommendedName>
        <fullName evidence="3">Chromodomain-helicase-DNA-binding protein 1-like C-terminal domain-containing protein</fullName>
    </recommendedName>
</protein>
<dbReference type="EMBL" id="MU003697">
    <property type="protein sequence ID" value="KAF2812496.1"/>
    <property type="molecule type" value="Genomic_DNA"/>
</dbReference>
<evidence type="ECO:0000313" key="5">
    <source>
        <dbReference type="Proteomes" id="UP000504636"/>
    </source>
</evidence>